<evidence type="ECO:0000256" key="3">
    <source>
        <dbReference type="ARBA" id="ARBA00022801"/>
    </source>
</evidence>
<dbReference type="InterPro" id="IPR001254">
    <property type="entry name" value="Trypsin_dom"/>
</dbReference>
<dbReference type="Proteomes" id="UP001364617">
    <property type="component" value="Unassembled WGS sequence"/>
</dbReference>
<dbReference type="PANTHER" id="PTHR24252">
    <property type="entry name" value="ACROSIN-RELATED"/>
    <property type="match status" value="1"/>
</dbReference>
<dbReference type="PROSITE" id="PS50240">
    <property type="entry name" value="TRYPSIN_DOM"/>
    <property type="match status" value="1"/>
</dbReference>
<evidence type="ECO:0000256" key="5">
    <source>
        <dbReference type="ARBA" id="ARBA00023157"/>
    </source>
</evidence>
<gene>
    <name evidence="8" type="ORF">R3I93_004413</name>
</gene>
<dbReference type="GO" id="GO:0006508">
    <property type="term" value="P:proteolysis"/>
    <property type="evidence" value="ECO:0007669"/>
    <property type="project" value="UniProtKB-KW"/>
</dbReference>
<comment type="caution">
    <text evidence="8">The sequence shown here is derived from an EMBL/GenBank/DDBJ whole genome shotgun (WGS) entry which is preliminary data.</text>
</comment>
<keyword evidence="2" id="KW-0732">Signal</keyword>
<protein>
    <recommendedName>
        <fullName evidence="7">Peptidase S1 domain-containing protein</fullName>
    </recommendedName>
</protein>
<evidence type="ECO:0000256" key="6">
    <source>
        <dbReference type="RuleBase" id="RU363034"/>
    </source>
</evidence>
<dbReference type="InterPro" id="IPR018114">
    <property type="entry name" value="TRYPSIN_HIS"/>
</dbReference>
<dbReference type="SMART" id="SM00020">
    <property type="entry name" value="Tryp_SPc"/>
    <property type="match status" value="1"/>
</dbReference>
<dbReference type="Pfam" id="PF00089">
    <property type="entry name" value="Trypsin"/>
    <property type="match status" value="1"/>
</dbReference>
<dbReference type="InterPro" id="IPR009003">
    <property type="entry name" value="Peptidase_S1_PA"/>
</dbReference>
<dbReference type="FunFam" id="2.40.10.10:FF:000120">
    <property type="entry name" value="Putative serine protease"/>
    <property type="match status" value="1"/>
</dbReference>
<reference evidence="8 9" key="1">
    <citation type="submission" date="2024-02" db="EMBL/GenBank/DDBJ databases">
        <title>Chromosome-level genome assembly of the Eurasian Minnow (Phoxinus phoxinus).</title>
        <authorList>
            <person name="Oriowo T.O."/>
            <person name="Martin S."/>
            <person name="Stange M."/>
            <person name="Chrysostomakis Y."/>
            <person name="Brown T."/>
            <person name="Winkler S."/>
            <person name="Kukowka S."/>
            <person name="Myers E.W."/>
            <person name="Bohne A."/>
        </authorList>
    </citation>
    <scope>NUCLEOTIDE SEQUENCE [LARGE SCALE GENOMIC DNA]</scope>
    <source>
        <strain evidence="8">ZFMK-TIS-60720</strain>
        <tissue evidence="8">Whole Organism</tissue>
    </source>
</reference>
<organism evidence="8 9">
    <name type="scientific">Phoxinus phoxinus</name>
    <name type="common">Eurasian minnow</name>
    <dbReference type="NCBI Taxonomy" id="58324"/>
    <lineage>
        <taxon>Eukaryota</taxon>
        <taxon>Metazoa</taxon>
        <taxon>Chordata</taxon>
        <taxon>Craniata</taxon>
        <taxon>Vertebrata</taxon>
        <taxon>Euteleostomi</taxon>
        <taxon>Actinopterygii</taxon>
        <taxon>Neopterygii</taxon>
        <taxon>Teleostei</taxon>
        <taxon>Ostariophysi</taxon>
        <taxon>Cypriniformes</taxon>
        <taxon>Leuciscidae</taxon>
        <taxon>Phoxininae</taxon>
        <taxon>Phoxinus</taxon>
    </lineage>
</organism>
<dbReference type="InterPro" id="IPR043504">
    <property type="entry name" value="Peptidase_S1_PA_chymotrypsin"/>
</dbReference>
<dbReference type="SUPFAM" id="SSF50494">
    <property type="entry name" value="Trypsin-like serine proteases"/>
    <property type="match status" value="1"/>
</dbReference>
<keyword evidence="1 6" id="KW-0645">Protease</keyword>
<dbReference type="EMBL" id="JAYKXH010000004">
    <property type="protein sequence ID" value="KAK7172104.1"/>
    <property type="molecule type" value="Genomic_DNA"/>
</dbReference>
<dbReference type="GO" id="GO:0004252">
    <property type="term" value="F:serine-type endopeptidase activity"/>
    <property type="evidence" value="ECO:0007669"/>
    <property type="project" value="InterPro"/>
</dbReference>
<dbReference type="AlphaFoldDB" id="A0AAN9DD76"/>
<sequence>MKANPWPWQVSIQNSRGKHFCGGSLINSYWVLTAAHCLVQPENHHVVLGQTDRASNMERIQVKRIAKVITHPDYNKKAKFNNDVALLKLSSPVQMTSRVSPICLPSSSASILPGALCVTTGWGRTETEATPRFLQEATLPIVSQTQCRQEFGPNTITDAMICAGASGVSSCHGDSGGPLMCESSGVWYQSMIMSAEPVETKSIPKVSALK</sequence>
<evidence type="ECO:0000256" key="4">
    <source>
        <dbReference type="ARBA" id="ARBA00022825"/>
    </source>
</evidence>
<keyword evidence="3 6" id="KW-0378">Hydrolase</keyword>
<keyword evidence="4 6" id="KW-0720">Serine protease</keyword>
<dbReference type="InterPro" id="IPR001314">
    <property type="entry name" value="Peptidase_S1A"/>
</dbReference>
<name>A0AAN9DD76_9TELE</name>
<evidence type="ECO:0000313" key="8">
    <source>
        <dbReference type="EMBL" id="KAK7172104.1"/>
    </source>
</evidence>
<dbReference type="PROSITE" id="PS00134">
    <property type="entry name" value="TRYPSIN_HIS"/>
    <property type="match status" value="1"/>
</dbReference>
<evidence type="ECO:0000256" key="1">
    <source>
        <dbReference type="ARBA" id="ARBA00022670"/>
    </source>
</evidence>
<dbReference type="Gene3D" id="2.40.10.10">
    <property type="entry name" value="Trypsin-like serine proteases"/>
    <property type="match status" value="2"/>
</dbReference>
<dbReference type="PROSITE" id="PS00135">
    <property type="entry name" value="TRYPSIN_SER"/>
    <property type="match status" value="1"/>
</dbReference>
<evidence type="ECO:0000259" key="7">
    <source>
        <dbReference type="PROSITE" id="PS50240"/>
    </source>
</evidence>
<dbReference type="PANTHER" id="PTHR24252:SF7">
    <property type="entry name" value="HYALIN"/>
    <property type="match status" value="1"/>
</dbReference>
<dbReference type="PRINTS" id="PR00722">
    <property type="entry name" value="CHYMOTRYPSIN"/>
</dbReference>
<evidence type="ECO:0000313" key="9">
    <source>
        <dbReference type="Proteomes" id="UP001364617"/>
    </source>
</evidence>
<evidence type="ECO:0000256" key="2">
    <source>
        <dbReference type="ARBA" id="ARBA00022729"/>
    </source>
</evidence>
<keyword evidence="9" id="KW-1185">Reference proteome</keyword>
<accession>A0AAN9DD76</accession>
<feature type="domain" description="Peptidase S1" evidence="7">
    <location>
        <begin position="1"/>
        <end position="210"/>
    </location>
</feature>
<proteinExistence type="predicted"/>
<keyword evidence="5" id="KW-1015">Disulfide bond</keyword>
<dbReference type="CDD" id="cd00190">
    <property type="entry name" value="Tryp_SPc"/>
    <property type="match status" value="1"/>
</dbReference>
<dbReference type="InterPro" id="IPR033116">
    <property type="entry name" value="TRYPSIN_SER"/>
</dbReference>